<keyword evidence="1" id="KW-0175">Coiled coil</keyword>
<sequence>MRLSKLTRKQVMIIGILILVVVAAGGYFALIKGASERYHNAVKERDDARALAEQVPQLREDYEKTEQAHARAERRLNAIYAAKMPYISVKNPVDALTRLWNEYGDNGMGPILEKWARGTGNWVGTFGLPDVRTDPPPQDTKEIAVDLESFAITAKSFPKLLAFLRAMGTMPRLGSIKRVKVTGSTPALKVEAPMTVYLWTRHFTGAATGTGARPAETAQAGSGSSSSATSGAR</sequence>
<gene>
    <name evidence="4" type="ORF">AMK68_04360</name>
</gene>
<comment type="caution">
    <text evidence="4">The sequence shown here is derived from an EMBL/GenBank/DDBJ whole genome shotgun (WGS) entry which is preliminary data.</text>
</comment>
<dbReference type="Proteomes" id="UP000052020">
    <property type="component" value="Unassembled WGS sequence"/>
</dbReference>
<feature type="region of interest" description="Disordered" evidence="2">
    <location>
        <begin position="208"/>
        <end position="233"/>
    </location>
</feature>
<evidence type="ECO:0000256" key="3">
    <source>
        <dbReference type="SAM" id="Phobius"/>
    </source>
</evidence>
<evidence type="ECO:0000256" key="2">
    <source>
        <dbReference type="SAM" id="MobiDB-lite"/>
    </source>
</evidence>
<protein>
    <recommendedName>
        <fullName evidence="6">Type 4a pilus biogenesis protein PilO</fullName>
    </recommendedName>
</protein>
<organism evidence="4 5">
    <name type="scientific">candidate division KD3-62 bacterium DG_56</name>
    <dbReference type="NCBI Taxonomy" id="1704032"/>
    <lineage>
        <taxon>Bacteria</taxon>
        <taxon>candidate division KD3-62</taxon>
    </lineage>
</organism>
<dbReference type="AlphaFoldDB" id="A0A0S7XKB2"/>
<feature type="compositionally biased region" description="Low complexity" evidence="2">
    <location>
        <begin position="220"/>
        <end position="233"/>
    </location>
</feature>
<evidence type="ECO:0000313" key="5">
    <source>
        <dbReference type="Proteomes" id="UP000052020"/>
    </source>
</evidence>
<name>A0A0S7XKB2_9BACT</name>
<evidence type="ECO:0000313" key="4">
    <source>
        <dbReference type="EMBL" id="KPJ62910.1"/>
    </source>
</evidence>
<keyword evidence="3" id="KW-1133">Transmembrane helix</keyword>
<evidence type="ECO:0000256" key="1">
    <source>
        <dbReference type="SAM" id="Coils"/>
    </source>
</evidence>
<proteinExistence type="predicted"/>
<accession>A0A0S7XKB2</accession>
<keyword evidence="3" id="KW-0812">Transmembrane</keyword>
<reference evidence="4 5" key="1">
    <citation type="journal article" date="2015" name="Microbiome">
        <title>Genomic resolution of linkages in carbon, nitrogen, and sulfur cycling among widespread estuary sediment bacteria.</title>
        <authorList>
            <person name="Baker B.J."/>
            <person name="Lazar C.S."/>
            <person name="Teske A.P."/>
            <person name="Dick G.J."/>
        </authorList>
    </citation>
    <scope>NUCLEOTIDE SEQUENCE [LARGE SCALE GENOMIC DNA]</scope>
    <source>
        <strain evidence="4">DG_56</strain>
    </source>
</reference>
<feature type="coiled-coil region" evidence="1">
    <location>
        <begin position="48"/>
        <end position="82"/>
    </location>
</feature>
<evidence type="ECO:0008006" key="6">
    <source>
        <dbReference type="Google" id="ProtNLM"/>
    </source>
</evidence>
<feature type="transmembrane region" description="Helical" evidence="3">
    <location>
        <begin position="12"/>
        <end position="30"/>
    </location>
</feature>
<keyword evidence="3" id="KW-0472">Membrane</keyword>
<dbReference type="EMBL" id="LIZY01000098">
    <property type="protein sequence ID" value="KPJ62910.1"/>
    <property type="molecule type" value="Genomic_DNA"/>
</dbReference>